<evidence type="ECO:0000256" key="1">
    <source>
        <dbReference type="SAM" id="MobiDB-lite"/>
    </source>
</evidence>
<gene>
    <name evidence="2" type="primary">TY5A</name>
    <name evidence="2" type="ORF">AK812_SmicGene45111</name>
</gene>
<dbReference type="EMBL" id="LSRX01002756">
    <property type="protein sequence ID" value="OLP75139.1"/>
    <property type="molecule type" value="Genomic_DNA"/>
</dbReference>
<proteinExistence type="predicted"/>
<name>A0A1Q9BWT7_SYMMI</name>
<feature type="compositionally biased region" description="Acidic residues" evidence="1">
    <location>
        <begin position="986"/>
        <end position="1002"/>
    </location>
</feature>
<feature type="region of interest" description="Disordered" evidence="1">
    <location>
        <begin position="1"/>
        <end position="76"/>
    </location>
</feature>
<organism evidence="2 3">
    <name type="scientific">Symbiodinium microadriaticum</name>
    <name type="common">Dinoflagellate</name>
    <name type="synonym">Zooxanthella microadriatica</name>
    <dbReference type="NCBI Taxonomy" id="2951"/>
    <lineage>
        <taxon>Eukaryota</taxon>
        <taxon>Sar</taxon>
        <taxon>Alveolata</taxon>
        <taxon>Dinophyceae</taxon>
        <taxon>Suessiales</taxon>
        <taxon>Symbiodiniaceae</taxon>
        <taxon>Symbiodinium</taxon>
    </lineage>
</organism>
<sequence length="1694" mass="187907">MSAQTTDAVLPNGTGSGEAPAVQGSDGAVNSIQQPRADNQVGDARQQTRDILPGGVECGELGRERGNAPLDPGAATTAVQAERQITASTTVTVGGLLDPENSGLPRSIDEQPTGPRTPVVSTGPRSAFQPSWLGNMEVPRWFAKLGSILNTGTGAVQPDLAPSPFSGVSPFSSPPGGPTFRLRSPGRPRAISSAPTPPSSSSIPAEAIQAEVQRQLGGVLQQLQEYGVQNELLQQELEEGFWGILLQLTLIQDLYLKYHQLSSPNPIRGINLGRWLRVNARGSSMLLAAMPSDLKGDMVSRRPAMLEEKLVWEMSYASISQRNTVDIGVFGASSPAHGARSARSLEEWSSAEEVGVQLAGSHTLVMRITESGTLLMPYKSADCEQGEVRAQTIVPMGQLIKTLGYTMVWSPEECYLSDEAGHKLPLQVSGGCPQLTELEALALIARLEDRKLEQLQNETLLTKDRLSLSAMAMEVPWNHYLYDYVTKGAYESGLRAVRDAPFFEDIPGGCLEGLVPSAGLWSGWDIMKEVCFLSRAQRRRLLTSKRWVVHLFAGKEGHWEIMKLDQGDTTVIELDLARNAGQDLFRPEVWRMLLWGAKEGKVDVIMGGPPGRAQQHLRGGVRDAKSLKLVARMMWLFVVAQVGREADRSAVNKNRDVGFMLEYPEGRPPRDKEEIEQRIQQSIEDSRILRDPGAGASWDHSIQYWERVQKPRWLAMVGSNTVDASHSFWETRMWKVFEKEAELCTISFDQGAMGSPTRNRTSLGTNIHSLLSLENLRVDEDDPMPERGDSDHIWSPGLVNAVVVAMNFWERSSRCTPRLQAMTPLQWKQHVDSNHAVYRRDCATCVMSRGTGRQHRRVHHPDTYVLTADVAGPLAKGLDSTSKGTLGRNLKYLLVAKYMVPRAFIEAYSGKPPPENDGLVKEQGASVEATEKHGNSPDEDLLGDLFDEKKEMPAAKNEVEVMVFPDEGAQPEAESLDELRDYVMSDPEEEDDEDEQAEDPGEEDRSGDVTMQHGDCVAPELTYLIFATALPNNQSKTVCAALQDILLYLQGHGLPVYRFHADTGEFYNNLFKTWLREQGMVGAQTLLRAAGMPTRLWPAAAAAAAAEQRAKVLNWKTSLAAPFGAKVHLRKKPFDKYGPLRREHGLESKWTTGLYAGLSTVVHNGHLVYLPGDGEEAEKFLHTLHVRPNLVEPGGPEEEFKIEPPKPLRKVVTKTPVEEIQMRPLAGSQEEMNREASRRAEDILNSWSLDTATQLIQSLAREGFFEKRKFGVFRHGGTVGWLMGLREFPVITKLLVRYIVEIAPEAVFTSVLVTCDAQKGMHRDTNNDFRTKNYVVPVTVPRRGGELWIELKPGDVVKGNIEQREVGNQRLYGQLEQLQQGECIAFDPGKAITAWWTIRNSTGRVEAIVIVYVDDFMVCGPRNLVEEVSEAIQKVWDTSELTFLGRESSVRFLGMELHRAQENHDEILVQQQGYISELLRLHNIKDVQRDKVPITKDLAMIPEVSEGAEELLIREAQQLTGEILWVTQRTRPDLAFTSSLMASLSTRNPSQAAAIGKKALGYLHRTIDYSLLIKWDKKSLTMFCDAAYAPQGGRSHSGQDGYKSSCQMVIFRWAIVQERLWGIGVHEQPKTSTRSIREEATSPSKATASYNRGVYKNTYNDSSTSESDIPSAYSGAAIVFIVWNKGGAISSAYR</sequence>
<dbReference type="Proteomes" id="UP000186817">
    <property type="component" value="Unassembled WGS sequence"/>
</dbReference>
<reference evidence="2 3" key="1">
    <citation type="submission" date="2016-02" db="EMBL/GenBank/DDBJ databases">
        <title>Genome analysis of coral dinoflagellate symbionts highlights evolutionary adaptations to a symbiotic lifestyle.</title>
        <authorList>
            <person name="Aranda M."/>
            <person name="Li Y."/>
            <person name="Liew Y.J."/>
            <person name="Baumgarten S."/>
            <person name="Simakov O."/>
            <person name="Wilson M."/>
            <person name="Piel J."/>
            <person name="Ashoor H."/>
            <person name="Bougouffa S."/>
            <person name="Bajic V.B."/>
            <person name="Ryu T."/>
            <person name="Ravasi T."/>
            <person name="Bayer T."/>
            <person name="Micklem G."/>
            <person name="Kim H."/>
            <person name="Bhak J."/>
            <person name="Lajeunesse T.C."/>
            <person name="Voolstra C.R."/>
        </authorList>
    </citation>
    <scope>NUCLEOTIDE SEQUENCE [LARGE SCALE GENOMIC DNA]</scope>
    <source>
        <strain evidence="2 3">CCMP2467</strain>
    </source>
</reference>
<accession>A0A1Q9BWT7</accession>
<evidence type="ECO:0000313" key="2">
    <source>
        <dbReference type="EMBL" id="OLP75139.1"/>
    </source>
</evidence>
<feature type="region of interest" description="Disordered" evidence="1">
    <location>
        <begin position="166"/>
        <end position="202"/>
    </location>
</feature>
<protein>
    <submittedName>
        <fullName evidence="2">Putative transposon protein</fullName>
    </submittedName>
</protein>
<dbReference type="OrthoDB" id="418077at2759"/>
<feature type="compositionally biased region" description="Polar residues" evidence="1">
    <location>
        <begin position="28"/>
        <end position="37"/>
    </location>
</feature>
<feature type="compositionally biased region" description="Low complexity" evidence="1">
    <location>
        <begin position="188"/>
        <end position="202"/>
    </location>
</feature>
<evidence type="ECO:0000313" key="3">
    <source>
        <dbReference type="Proteomes" id="UP000186817"/>
    </source>
</evidence>
<keyword evidence="3" id="KW-1185">Reference proteome</keyword>
<feature type="region of interest" description="Disordered" evidence="1">
    <location>
        <begin position="986"/>
        <end position="1012"/>
    </location>
</feature>
<comment type="caution">
    <text evidence="2">The sequence shown here is derived from an EMBL/GenBank/DDBJ whole genome shotgun (WGS) entry which is preliminary data.</text>
</comment>
<feature type="region of interest" description="Disordered" evidence="1">
    <location>
        <begin position="909"/>
        <end position="943"/>
    </location>
</feature>
<feature type="region of interest" description="Disordered" evidence="1">
    <location>
        <begin position="94"/>
        <end position="125"/>
    </location>
</feature>